<keyword evidence="3" id="KW-0378">Hydrolase</keyword>
<evidence type="ECO:0000313" key="4">
    <source>
        <dbReference type="Proteomes" id="UP000433181"/>
    </source>
</evidence>
<comment type="caution">
    <text evidence="3">The sequence shown here is derived from an EMBL/GenBank/DDBJ whole genome shotgun (WGS) entry which is preliminary data.</text>
</comment>
<feature type="domain" description="SGNH hydrolase-type esterase" evidence="2">
    <location>
        <begin position="270"/>
        <end position="439"/>
    </location>
</feature>
<evidence type="ECO:0000256" key="1">
    <source>
        <dbReference type="SAM" id="SignalP"/>
    </source>
</evidence>
<protein>
    <submittedName>
        <fullName evidence="3">SGNH/GDSL hydrolase family protein</fullName>
    </submittedName>
</protein>
<dbReference type="InterPro" id="IPR051532">
    <property type="entry name" value="Ester_Hydrolysis_Enzymes"/>
</dbReference>
<proteinExistence type="predicted"/>
<dbReference type="PANTHER" id="PTHR30383">
    <property type="entry name" value="THIOESTERASE 1/PROTEASE 1/LYSOPHOSPHOLIPASE L1"/>
    <property type="match status" value="1"/>
</dbReference>
<dbReference type="EMBL" id="VUNR01000008">
    <property type="protein sequence ID" value="MSU08511.1"/>
    <property type="molecule type" value="Genomic_DNA"/>
</dbReference>
<dbReference type="PANTHER" id="PTHR30383:SF5">
    <property type="entry name" value="SGNH HYDROLASE-TYPE ESTERASE DOMAIN-CONTAINING PROTEIN"/>
    <property type="match status" value="1"/>
</dbReference>
<dbReference type="Pfam" id="PF13472">
    <property type="entry name" value="Lipase_GDSL_2"/>
    <property type="match status" value="1"/>
</dbReference>
<dbReference type="InterPro" id="IPR036514">
    <property type="entry name" value="SGNH_hydro_sf"/>
</dbReference>
<dbReference type="AlphaFoldDB" id="A0A6I2UH47"/>
<dbReference type="GeneID" id="96778440"/>
<dbReference type="PROSITE" id="PS51257">
    <property type="entry name" value="PROKAR_LIPOPROTEIN"/>
    <property type="match status" value="1"/>
</dbReference>
<gene>
    <name evidence="3" type="ORF">FYJ84_05875</name>
</gene>
<dbReference type="SUPFAM" id="SSF52266">
    <property type="entry name" value="SGNH hydrolase"/>
    <property type="match status" value="1"/>
</dbReference>
<accession>A0A6I2UH47</accession>
<dbReference type="GO" id="GO:0004622">
    <property type="term" value="F:phosphatidylcholine lysophospholipase activity"/>
    <property type="evidence" value="ECO:0007669"/>
    <property type="project" value="TreeGrafter"/>
</dbReference>
<keyword evidence="4" id="KW-1185">Reference proteome</keyword>
<dbReference type="Gene3D" id="3.40.50.1110">
    <property type="entry name" value="SGNH hydrolase"/>
    <property type="match status" value="1"/>
</dbReference>
<reference evidence="3 4" key="1">
    <citation type="submission" date="2019-08" db="EMBL/GenBank/DDBJ databases">
        <title>In-depth cultivation of the pig gut microbiome towards novel bacterial diversity and tailored functional studies.</title>
        <authorList>
            <person name="Wylensek D."/>
            <person name="Hitch T.C.A."/>
            <person name="Clavel T."/>
        </authorList>
    </citation>
    <scope>NUCLEOTIDE SEQUENCE [LARGE SCALE GENOMIC DNA]</scope>
    <source>
        <strain evidence="3 4">WCA-693-APC-5D-A</strain>
    </source>
</reference>
<evidence type="ECO:0000313" key="3">
    <source>
        <dbReference type="EMBL" id="MSU08511.1"/>
    </source>
</evidence>
<dbReference type="Gene3D" id="2.60.40.10">
    <property type="entry name" value="Immunoglobulins"/>
    <property type="match status" value="2"/>
</dbReference>
<dbReference type="InterPro" id="IPR013783">
    <property type="entry name" value="Ig-like_fold"/>
</dbReference>
<sequence>MRKYLGFAAGIMVAAALSCSQSAGMPLAMPEAMAAGVTMADSKDLAKTIRFEDNEEIKVDVKEAAEGKDDIAAREIPGYLRKVRLSWEPVPGAVSYQVAIMRANKNIPENVVSVKRGIFTNGYELDTSVMRAAKDYYWKVCPLDASGHYIKLYSDLKPLTEQELNPVAPKPTTEFESMAYAPLYPVFSWVPVTGAKYYDVRVYRDDGNGEKPELIRELTTEGSVLYEDAGYTWPGRYYWQVRSRNELGNRVSEWSEPSYYQVEAAAKVAAIGDSITHGGGAVSTPPGYVMYNWETYSQVPVKNLGYSGDTVAAMAARFDSDVLPFKPKILVIMGGVNDFRSGGRAEEIIPYLRQIGDKCRAHGIIPVYATATPINPHFIANWHYITAPAADWKNEQVKLNQWIMQQQYAVDVASGMTDCYGLLMDEATTDGLHPDVLGKKMIGEAISNYLLKTFPGKNLLAK</sequence>
<name>A0A6I2UH47_9FIRM</name>
<feature type="chain" id="PRO_5039259306" evidence="1">
    <location>
        <begin position="24"/>
        <end position="462"/>
    </location>
</feature>
<feature type="signal peptide" evidence="1">
    <location>
        <begin position="1"/>
        <end position="23"/>
    </location>
</feature>
<dbReference type="RefSeq" id="WP_154406672.1">
    <property type="nucleotide sequence ID" value="NZ_JAQXJM010000151.1"/>
</dbReference>
<organism evidence="3 4">
    <name type="scientific">Anaerovibrio slackiae</name>
    <dbReference type="NCBI Taxonomy" id="2652309"/>
    <lineage>
        <taxon>Bacteria</taxon>
        <taxon>Bacillati</taxon>
        <taxon>Bacillota</taxon>
        <taxon>Negativicutes</taxon>
        <taxon>Selenomonadales</taxon>
        <taxon>Selenomonadaceae</taxon>
        <taxon>Anaerovibrio</taxon>
    </lineage>
</organism>
<evidence type="ECO:0000259" key="2">
    <source>
        <dbReference type="Pfam" id="PF13472"/>
    </source>
</evidence>
<dbReference type="InterPro" id="IPR013830">
    <property type="entry name" value="SGNH_hydro"/>
</dbReference>
<dbReference type="Proteomes" id="UP000433181">
    <property type="component" value="Unassembled WGS sequence"/>
</dbReference>
<keyword evidence="1" id="KW-0732">Signal</keyword>